<keyword evidence="5" id="KW-1015">Disulfide bond</keyword>
<evidence type="ECO:0000313" key="8">
    <source>
        <dbReference type="Proteomes" id="UP001524435"/>
    </source>
</evidence>
<comment type="caution">
    <text evidence="7">The sequence shown here is derived from an EMBL/GenBank/DDBJ whole genome shotgun (WGS) entry which is preliminary data.</text>
</comment>
<protein>
    <submittedName>
        <fullName evidence="7">FAD-dependent oxidoreductase</fullName>
    </submittedName>
</protein>
<dbReference type="PANTHER" id="PTHR13847:SF274">
    <property type="entry name" value="RIESKE 2FE-2S IRON-SULFUR PROTEIN YHFW-RELATED"/>
    <property type="match status" value="1"/>
</dbReference>
<dbReference type="PROSITE" id="PS51296">
    <property type="entry name" value="RIESKE"/>
    <property type="match status" value="1"/>
</dbReference>
<dbReference type="InterPro" id="IPR036188">
    <property type="entry name" value="FAD/NAD-bd_sf"/>
</dbReference>
<dbReference type="EMBL" id="JANGCH010000009">
    <property type="protein sequence ID" value="MCQ5122095.1"/>
    <property type="molecule type" value="Genomic_DNA"/>
</dbReference>
<dbReference type="Pfam" id="PF00355">
    <property type="entry name" value="Rieske"/>
    <property type="match status" value="1"/>
</dbReference>
<name>A0ABT1SN13_9FIRM</name>
<dbReference type="SUPFAM" id="SSF50022">
    <property type="entry name" value="ISP domain"/>
    <property type="match status" value="1"/>
</dbReference>
<keyword evidence="4" id="KW-0411">Iron-sulfur</keyword>
<dbReference type="Gene3D" id="3.30.9.10">
    <property type="entry name" value="D-Amino Acid Oxidase, subunit A, domain 2"/>
    <property type="match status" value="1"/>
</dbReference>
<dbReference type="Proteomes" id="UP001524435">
    <property type="component" value="Unassembled WGS sequence"/>
</dbReference>
<accession>A0ABT1SN13</accession>
<evidence type="ECO:0000256" key="1">
    <source>
        <dbReference type="ARBA" id="ARBA00022714"/>
    </source>
</evidence>
<dbReference type="Gene3D" id="3.50.50.60">
    <property type="entry name" value="FAD/NAD(P)-binding domain"/>
    <property type="match status" value="1"/>
</dbReference>
<keyword evidence="1" id="KW-0001">2Fe-2S</keyword>
<dbReference type="InterPro" id="IPR006076">
    <property type="entry name" value="FAD-dep_OxRdtase"/>
</dbReference>
<evidence type="ECO:0000313" key="7">
    <source>
        <dbReference type="EMBL" id="MCQ5122095.1"/>
    </source>
</evidence>
<dbReference type="InterPro" id="IPR017941">
    <property type="entry name" value="Rieske_2Fe-2S"/>
</dbReference>
<evidence type="ECO:0000259" key="6">
    <source>
        <dbReference type="PROSITE" id="PS51296"/>
    </source>
</evidence>
<proteinExistence type="predicted"/>
<dbReference type="RefSeq" id="WP_178200042.1">
    <property type="nucleotide sequence ID" value="NZ_CALVCM010000011.1"/>
</dbReference>
<dbReference type="PRINTS" id="PR00162">
    <property type="entry name" value="RIESKE"/>
</dbReference>
<organism evidence="7 8">
    <name type="scientific">Massilicoli timonensis</name>
    <dbReference type="NCBI Taxonomy" id="2015901"/>
    <lineage>
        <taxon>Bacteria</taxon>
        <taxon>Bacillati</taxon>
        <taxon>Bacillota</taxon>
        <taxon>Erysipelotrichia</taxon>
        <taxon>Erysipelotrichales</taxon>
        <taxon>Erysipelotrichaceae</taxon>
        <taxon>Massilicoli</taxon>
    </lineage>
</organism>
<dbReference type="InterPro" id="IPR036922">
    <property type="entry name" value="Rieske_2Fe-2S_sf"/>
</dbReference>
<keyword evidence="8" id="KW-1185">Reference proteome</keyword>
<evidence type="ECO:0000256" key="3">
    <source>
        <dbReference type="ARBA" id="ARBA00023004"/>
    </source>
</evidence>
<dbReference type="Pfam" id="PF01266">
    <property type="entry name" value="DAO"/>
    <property type="match status" value="1"/>
</dbReference>
<evidence type="ECO:0000256" key="4">
    <source>
        <dbReference type="ARBA" id="ARBA00023014"/>
    </source>
</evidence>
<dbReference type="PANTHER" id="PTHR13847">
    <property type="entry name" value="SARCOSINE DEHYDROGENASE-RELATED"/>
    <property type="match status" value="1"/>
</dbReference>
<evidence type="ECO:0000256" key="2">
    <source>
        <dbReference type="ARBA" id="ARBA00022723"/>
    </source>
</evidence>
<keyword evidence="2" id="KW-0479">Metal-binding</keyword>
<reference evidence="7 8" key="1">
    <citation type="submission" date="2022-06" db="EMBL/GenBank/DDBJ databases">
        <title>Isolation of gut microbiota from human fecal samples.</title>
        <authorList>
            <person name="Pamer E.G."/>
            <person name="Barat B."/>
            <person name="Waligurski E."/>
            <person name="Medina S."/>
            <person name="Paddock L."/>
            <person name="Mostad J."/>
        </authorList>
    </citation>
    <scope>NUCLEOTIDE SEQUENCE [LARGE SCALE GENOMIC DNA]</scope>
    <source>
        <strain evidence="7 8">DFI.6.1</strain>
    </source>
</reference>
<dbReference type="Gene3D" id="2.102.10.10">
    <property type="entry name" value="Rieske [2Fe-2S] iron-sulphur domain"/>
    <property type="match status" value="1"/>
</dbReference>
<gene>
    <name evidence="7" type="ORF">NE663_07470</name>
</gene>
<dbReference type="InterPro" id="IPR005805">
    <property type="entry name" value="Rieske_Fe-S_prot_C"/>
</dbReference>
<dbReference type="SUPFAM" id="SSF51905">
    <property type="entry name" value="FAD/NAD(P)-binding domain"/>
    <property type="match status" value="1"/>
</dbReference>
<feature type="domain" description="Rieske" evidence="6">
    <location>
        <begin position="437"/>
        <end position="488"/>
    </location>
</feature>
<keyword evidence="3" id="KW-0408">Iron</keyword>
<sequence length="504" mass="57274">MKRSYWIKEPSVAYTSLSDSIHVDTLVIGGGMCGLMSAYYLSHTDRRIALVEAERIGQGASGRNTGKLSAQQGFLYSDLIKTHGEAKARLYYEANRDAITALEDLINDEKINCQFRRVDAMLMALDEREQEALEKERQAYDALRIPYEVVTQPPYEMPFVKGLRMMKQAQFHPYHFMLELAQRMHQNGVAIHEHSPVTAINKQKEGYAITCNNCTIHAKSIIMATHFPISDHGNLFFTKVDFVQGDLLAAKSAYPLHDTMMINIDSDHIFSARTQIDDDGSALAILSGNQHHAGFMTLEDHDRWVKMRTRQFQLKQPILTWRNQDYVSHDRLPFIGNLIADDPSIQFASGFGKWGNTMSVVAAKTMVANLLVEMTPYAALFAPHRRQVIFQSSYFLGNMKMIKHYLTSHIKSFFPDHYPFHVRTFHENGTVYGAVEKDGKLSIVNIRCPHLGCILNYNAVDETWDCPCHGSRFTYDGKLIKGPADQDLHDIEEAPNTIDPHIID</sequence>
<evidence type="ECO:0000256" key="5">
    <source>
        <dbReference type="ARBA" id="ARBA00023157"/>
    </source>
</evidence>